<dbReference type="Proteomes" id="UP000313849">
    <property type="component" value="Unassembled WGS sequence"/>
</dbReference>
<dbReference type="GO" id="GO:0006508">
    <property type="term" value="P:proteolysis"/>
    <property type="evidence" value="ECO:0007669"/>
    <property type="project" value="UniProtKB-KW"/>
</dbReference>
<dbReference type="Pfam" id="PF10263">
    <property type="entry name" value="SprT-like"/>
    <property type="match status" value="1"/>
</dbReference>
<dbReference type="InterPro" id="IPR006640">
    <property type="entry name" value="SprT-like_domain"/>
</dbReference>
<gene>
    <name evidence="2" type="ORF">FH969_11580</name>
</gene>
<organism evidence="2 3">
    <name type="scientific">Miniimonas arenae</name>
    <dbReference type="NCBI Taxonomy" id="676201"/>
    <lineage>
        <taxon>Bacteria</taxon>
        <taxon>Bacillati</taxon>
        <taxon>Actinomycetota</taxon>
        <taxon>Actinomycetes</taxon>
        <taxon>Micrococcales</taxon>
        <taxon>Beutenbergiaceae</taxon>
        <taxon>Miniimonas</taxon>
    </lineage>
</organism>
<name>A0A5C5BA47_9MICO</name>
<dbReference type="AlphaFoldDB" id="A0A5C5BA47"/>
<proteinExistence type="predicted"/>
<keyword evidence="2" id="KW-0645">Protease</keyword>
<dbReference type="RefSeq" id="WP_139987338.1">
    <property type="nucleotide sequence ID" value="NZ_VENP01000048.1"/>
</dbReference>
<accession>A0A5C5BA47</accession>
<dbReference type="SMART" id="SM00731">
    <property type="entry name" value="SprT"/>
    <property type="match status" value="1"/>
</dbReference>
<dbReference type="GO" id="GO:0006950">
    <property type="term" value="P:response to stress"/>
    <property type="evidence" value="ECO:0007669"/>
    <property type="project" value="UniProtKB-ARBA"/>
</dbReference>
<dbReference type="GO" id="GO:0008237">
    <property type="term" value="F:metallopeptidase activity"/>
    <property type="evidence" value="ECO:0007669"/>
    <property type="project" value="UniProtKB-KW"/>
</dbReference>
<evidence type="ECO:0000313" key="2">
    <source>
        <dbReference type="EMBL" id="TNU73384.1"/>
    </source>
</evidence>
<protein>
    <submittedName>
        <fullName evidence="2">SprT family zinc-dependent metalloprotease</fullName>
    </submittedName>
</protein>
<dbReference type="OrthoDB" id="9793623at2"/>
<keyword evidence="2" id="KW-0378">Hydrolase</keyword>
<comment type="caution">
    <text evidence="2">The sequence shown here is derived from an EMBL/GenBank/DDBJ whole genome shotgun (WGS) entry which is preliminary data.</text>
</comment>
<evidence type="ECO:0000313" key="3">
    <source>
        <dbReference type="Proteomes" id="UP000313849"/>
    </source>
</evidence>
<reference evidence="2 3" key="1">
    <citation type="submission" date="2019-06" db="EMBL/GenBank/DDBJ databases">
        <title>Draft genome sequence of Miniimonas arenae KCTC 19750T isolated from sea sand.</title>
        <authorList>
            <person name="Park S.-J."/>
        </authorList>
    </citation>
    <scope>NUCLEOTIDE SEQUENCE [LARGE SCALE GENOMIC DNA]</scope>
    <source>
        <strain evidence="2 3">KCTC 19750</strain>
    </source>
</reference>
<keyword evidence="3" id="KW-1185">Reference proteome</keyword>
<dbReference type="Gene3D" id="3.30.2010.10">
    <property type="entry name" value="Metalloproteases ('zincins'), catalytic domain"/>
    <property type="match status" value="1"/>
</dbReference>
<feature type="domain" description="SprT-like" evidence="1">
    <location>
        <begin position="1"/>
        <end position="138"/>
    </location>
</feature>
<keyword evidence="2" id="KW-0482">Metalloprotease</keyword>
<dbReference type="EMBL" id="VENP01000048">
    <property type="protein sequence ID" value="TNU73384.1"/>
    <property type="molecule type" value="Genomic_DNA"/>
</dbReference>
<evidence type="ECO:0000259" key="1">
    <source>
        <dbReference type="SMART" id="SM00731"/>
    </source>
</evidence>
<sequence>MDLLDVRRLAVQLMITHGVGDWRLVFDRAKTRAGQCRYSRREISLSAPLMLLQNEETVRETVLHEIAHALAGPRAGHGPAWQAVARRIGSTAARTLVSPDLPARDWIGTCPAGHVAERHRRPQAPLSCTRCSRSFSLDALLTWEYKGHPAPMTPAYRAKEAAMRARATARGERGA</sequence>